<dbReference type="CDD" id="cd04657">
    <property type="entry name" value="Piwi_ago-like"/>
    <property type="match status" value="1"/>
</dbReference>
<dbReference type="Gene3D" id="3.30.420.10">
    <property type="entry name" value="Ribonuclease H-like superfamily/Ribonuclease H"/>
    <property type="match status" value="1"/>
</dbReference>
<feature type="domain" description="PAZ" evidence="2">
    <location>
        <begin position="323"/>
        <end position="457"/>
    </location>
</feature>
<accession>A0A0M8PAS5</accession>
<dbReference type="InterPro" id="IPR014811">
    <property type="entry name" value="ArgoL1"/>
</dbReference>
<gene>
    <name evidence="4" type="ORF">ACN38_g4837</name>
</gene>
<dbReference type="SUPFAM" id="SSF53098">
    <property type="entry name" value="Ribonuclease H-like"/>
    <property type="match status" value="1"/>
</dbReference>
<organism evidence="4 5">
    <name type="scientific">Penicillium nordicum</name>
    <dbReference type="NCBI Taxonomy" id="229535"/>
    <lineage>
        <taxon>Eukaryota</taxon>
        <taxon>Fungi</taxon>
        <taxon>Dikarya</taxon>
        <taxon>Ascomycota</taxon>
        <taxon>Pezizomycotina</taxon>
        <taxon>Eurotiomycetes</taxon>
        <taxon>Eurotiomycetidae</taxon>
        <taxon>Eurotiales</taxon>
        <taxon>Aspergillaceae</taxon>
        <taxon>Penicillium</taxon>
    </lineage>
</organism>
<dbReference type="PROSITE" id="PS50822">
    <property type="entry name" value="PIWI"/>
    <property type="match status" value="1"/>
</dbReference>
<evidence type="ECO:0000256" key="1">
    <source>
        <dbReference type="SAM" id="MobiDB-lite"/>
    </source>
</evidence>
<feature type="compositionally biased region" description="Basic and acidic residues" evidence="1">
    <location>
        <begin position="17"/>
        <end position="27"/>
    </location>
</feature>
<name>A0A0M8PAS5_9EURO</name>
<dbReference type="InterPro" id="IPR012337">
    <property type="entry name" value="RNaseH-like_sf"/>
</dbReference>
<feature type="compositionally biased region" description="Gly residues" evidence="1">
    <location>
        <begin position="28"/>
        <end position="40"/>
    </location>
</feature>
<keyword evidence="5" id="KW-1185">Reference proteome</keyword>
<dbReference type="GO" id="GO:0003723">
    <property type="term" value="F:RNA binding"/>
    <property type="evidence" value="ECO:0007669"/>
    <property type="project" value="InterPro"/>
</dbReference>
<dbReference type="Gene3D" id="2.170.260.10">
    <property type="entry name" value="paz domain"/>
    <property type="match status" value="1"/>
</dbReference>
<evidence type="ECO:0000259" key="2">
    <source>
        <dbReference type="PROSITE" id="PS50821"/>
    </source>
</evidence>
<evidence type="ECO:0008006" key="6">
    <source>
        <dbReference type="Google" id="ProtNLM"/>
    </source>
</evidence>
<reference evidence="4 5" key="1">
    <citation type="submission" date="2015-08" db="EMBL/GenBank/DDBJ databases">
        <title>Genome sequencing of Penicillium nordicum.</title>
        <authorList>
            <person name="Nguyen H.D."/>
            <person name="Seifert K.A."/>
        </authorList>
    </citation>
    <scope>NUCLEOTIDE SEQUENCE [LARGE SCALE GENOMIC DNA]</scope>
    <source>
        <strain evidence="4 5">DAOMC 185683</strain>
    </source>
</reference>
<evidence type="ECO:0000259" key="3">
    <source>
        <dbReference type="PROSITE" id="PS50822"/>
    </source>
</evidence>
<dbReference type="InterPro" id="IPR036397">
    <property type="entry name" value="RNaseH_sf"/>
</dbReference>
<comment type="caution">
    <text evidence="4">The sequence shown here is derived from an EMBL/GenBank/DDBJ whole genome shotgun (WGS) entry which is preliminary data.</text>
</comment>
<dbReference type="Pfam" id="PF02170">
    <property type="entry name" value="PAZ"/>
    <property type="match status" value="1"/>
</dbReference>
<dbReference type="InterPro" id="IPR036085">
    <property type="entry name" value="PAZ_dom_sf"/>
</dbReference>
<feature type="region of interest" description="Disordered" evidence="1">
    <location>
        <begin position="1"/>
        <end position="77"/>
    </location>
</feature>
<sequence length="976" mass="109247">MSGRSHGDLPIRGGRGGGDRGGFRGRGDGGSGSRGSGRGYSGDRGRGSDRGSSRGGHHEPELPSGMLTDPVEPPSTRVQALEDRYVTESAKARPESGTLARRPGYGTQGRSTILRANFFSMEFKPHIKFYSYRLKIKPEAKKAQQIFILQNMLRKYPLFNKGIGVATDGATEIVTTERLPEDPAPFVCSMGNKSGHGSGHGSGNSAPYTGPWNVTLTFESSYSPADMMACLEDVNHRRELDNEAPCLRVLNILMSAYPYKGTGIAIIGKGRNKFFRMDKRKQSEDITGGAEAIRGYYSSVRLGAGRIFLNLNVSHGAFFKPGPLLHIINKFVDLHGMNRELLDRWLKGLKVHVLHLDARENGHGVMEKPVKTIIGVAHPRDGRNSPKPPRVANLGSSADNVQFWMGDDQNGKYVTVADYFLRTYNKKLEHHDDKPVVNVGNHDRPVYIPAELCEVIPGQPFKPELNMVQRQKMIKFSCRRPPQNYASIMTEGLDILGISEGHTKVVGIKPGKEMITVPARILNPPNLLYGGKKTTNPRNGTWNLVGTKFSQCASIKKWTCLWIRKQGAREKLTDPETAIDMFYRRMRDHGLSLPPPTKPYMQILLNNDDRENRKNIREAFKKIMKEFPFLAVLLPSPEGKIFDYVKYAGDLKTGILTHCMLSERVANLEDQYFSNNAMKVNLKMGGWNQLLSPANARFLGTGKNTMIVGLDVTHPSSTDPEVFPSVAAIVASTDYRMGQWPGEVRAQTRRQEHVEFLKDMMLARLALWKKNNNGNLPQNILVYRDGVSDGQFNMVLTEELPKIQAAAKAVYREALPNITIVVCGKRHNVRFYPANSRDQDRTSNPLNGCVVDRGVTRPIYWDFYLQAQAPLQGTARPAHYIVIHDEIFTNPKANPDRKPTDVLQELTHNICYLMGRATRSISYCTPAFLADRFCDRGRKYLLAFYHENNQMVDSQDRFKGSTLNVASVCQNSMVYI</sequence>
<dbReference type="Gene3D" id="3.40.50.2300">
    <property type="match status" value="1"/>
</dbReference>
<dbReference type="Pfam" id="PF08699">
    <property type="entry name" value="ArgoL1"/>
    <property type="match status" value="1"/>
</dbReference>
<dbReference type="EMBL" id="LHQQ01000065">
    <property type="protein sequence ID" value="KOS44241.1"/>
    <property type="molecule type" value="Genomic_DNA"/>
</dbReference>
<dbReference type="STRING" id="229535.A0A0M8PAS5"/>
<dbReference type="OrthoDB" id="10252740at2759"/>
<dbReference type="PROSITE" id="PS50821">
    <property type="entry name" value="PAZ"/>
    <property type="match status" value="1"/>
</dbReference>
<dbReference type="InterPro" id="IPR032472">
    <property type="entry name" value="ArgoL2"/>
</dbReference>
<dbReference type="Pfam" id="PF16488">
    <property type="entry name" value="ArgoL2"/>
    <property type="match status" value="1"/>
</dbReference>
<dbReference type="SMART" id="SM00950">
    <property type="entry name" value="Piwi"/>
    <property type="match status" value="1"/>
</dbReference>
<dbReference type="InterPro" id="IPR032474">
    <property type="entry name" value="Argonaute_N"/>
</dbReference>
<dbReference type="InterPro" id="IPR003165">
    <property type="entry name" value="Piwi"/>
</dbReference>
<dbReference type="SUPFAM" id="SSF101690">
    <property type="entry name" value="PAZ domain"/>
    <property type="match status" value="1"/>
</dbReference>
<dbReference type="SMART" id="SM01163">
    <property type="entry name" value="DUF1785"/>
    <property type="match status" value="1"/>
</dbReference>
<dbReference type="AlphaFoldDB" id="A0A0M8PAS5"/>
<dbReference type="Proteomes" id="UP000037696">
    <property type="component" value="Unassembled WGS sequence"/>
</dbReference>
<feature type="compositionally biased region" description="Basic and acidic residues" evidence="1">
    <location>
        <begin position="41"/>
        <end position="61"/>
    </location>
</feature>
<dbReference type="PANTHER" id="PTHR22891">
    <property type="entry name" value="EUKARYOTIC TRANSLATION INITIATION FACTOR 2C"/>
    <property type="match status" value="1"/>
</dbReference>
<dbReference type="CDD" id="cd02846">
    <property type="entry name" value="PAZ_argonaute_like"/>
    <property type="match status" value="1"/>
</dbReference>
<dbReference type="InterPro" id="IPR003100">
    <property type="entry name" value="PAZ_dom"/>
</dbReference>
<feature type="domain" description="Piwi" evidence="3">
    <location>
        <begin position="629"/>
        <end position="942"/>
    </location>
</feature>
<dbReference type="Pfam" id="PF16486">
    <property type="entry name" value="ArgoN"/>
    <property type="match status" value="1"/>
</dbReference>
<dbReference type="InterPro" id="IPR045246">
    <property type="entry name" value="Piwi_ago-like"/>
</dbReference>
<proteinExistence type="predicted"/>
<protein>
    <recommendedName>
        <fullName evidence="6">Piwi domain-containing protein</fullName>
    </recommendedName>
</protein>
<evidence type="ECO:0000313" key="5">
    <source>
        <dbReference type="Proteomes" id="UP000037696"/>
    </source>
</evidence>
<evidence type="ECO:0000313" key="4">
    <source>
        <dbReference type="EMBL" id="KOS44241.1"/>
    </source>
</evidence>
<dbReference type="Pfam" id="PF02171">
    <property type="entry name" value="Piwi"/>
    <property type="match status" value="1"/>
</dbReference>